<sequence length="153" mass="16220">MKSAVMLVALLPLFGCARHEADSNAIAAFALHPAGSIEGLADVPEQGLYAISLRYEFATPEARQAAWEVASSLRGGASFDVAVTLKTPVGGTAVDATFKCPRLTSWSEHELEAELTRLELTPGRYEVVARIRNGPSPMGVPIKIAIAPAYVGK</sequence>
<evidence type="ECO:0000313" key="2">
    <source>
        <dbReference type="EMBL" id="BCT93679.1"/>
    </source>
</evidence>
<dbReference type="Proteomes" id="UP000681317">
    <property type="component" value="Chromosome"/>
</dbReference>
<dbReference type="EMBL" id="AP024545">
    <property type="protein sequence ID" value="BCT93679.1"/>
    <property type="molecule type" value="Genomic_DNA"/>
</dbReference>
<evidence type="ECO:0008006" key="4">
    <source>
        <dbReference type="Google" id="ProtNLM"/>
    </source>
</evidence>
<protein>
    <recommendedName>
        <fullName evidence="4">DUF5625 domain-containing protein</fullName>
    </recommendedName>
</protein>
<dbReference type="RefSeq" id="WP_213434597.1">
    <property type="nucleotide sequence ID" value="NZ_AP024545.1"/>
</dbReference>
<name>A0ABN6FVF8_9GAMM</name>
<proteinExistence type="predicted"/>
<feature type="signal peptide" evidence="1">
    <location>
        <begin position="1"/>
        <end position="17"/>
    </location>
</feature>
<organism evidence="2 3">
    <name type="scientific">Noviluteimonas caseinilytica</name>
    <dbReference type="NCBI Taxonomy" id="2675101"/>
    <lineage>
        <taxon>Bacteria</taxon>
        <taxon>Pseudomonadati</taxon>
        <taxon>Pseudomonadota</taxon>
        <taxon>Gammaproteobacteria</taxon>
        <taxon>Lysobacterales</taxon>
        <taxon>Lysobacteraceae</taxon>
        <taxon>Noviluteimonas</taxon>
    </lineage>
</organism>
<accession>A0ABN6FVF8</accession>
<keyword evidence="3" id="KW-1185">Reference proteome</keyword>
<feature type="chain" id="PRO_5045547712" description="DUF5625 domain-containing protein" evidence="1">
    <location>
        <begin position="18"/>
        <end position="153"/>
    </location>
</feature>
<evidence type="ECO:0000256" key="1">
    <source>
        <dbReference type="SAM" id="SignalP"/>
    </source>
</evidence>
<evidence type="ECO:0000313" key="3">
    <source>
        <dbReference type="Proteomes" id="UP000681317"/>
    </source>
</evidence>
<keyword evidence="1" id="KW-0732">Signal</keyword>
<reference evidence="2 3" key="1">
    <citation type="submission" date="2021-03" db="EMBL/GenBank/DDBJ databases">
        <title>Complete Genome Sequences of Two Lysobacter Strains Isolated from Sea Water (Lysobacter caseinilyticus) and Soil (Lysobacter helvus) in South Korea.</title>
        <authorList>
            <person name="Watanabe Y."/>
            <person name="Arakawa K."/>
        </authorList>
    </citation>
    <scope>NUCLEOTIDE SEQUENCE [LARGE SCALE GENOMIC DNA]</scope>
    <source>
        <strain evidence="2 3">KVB24</strain>
    </source>
</reference>
<gene>
    <name evidence="2" type="ORF">LYSCAS_27030</name>
</gene>